<dbReference type="Proteomes" id="UP000694522">
    <property type="component" value="Unplaced"/>
</dbReference>
<dbReference type="Ensembl" id="ENSACOT00000015346.1">
    <property type="protein sequence ID" value="ENSACOP00000014822.1"/>
    <property type="gene ID" value="ENSACOG00000010333.1"/>
</dbReference>
<keyword evidence="3" id="KW-1185">Reference proteome</keyword>
<dbReference type="PANTHER" id="PTHR33332">
    <property type="entry name" value="REVERSE TRANSCRIPTASE DOMAIN-CONTAINING PROTEIN"/>
    <property type="match status" value="1"/>
</dbReference>
<name>A0A8B9FT51_9PSIT</name>
<accession>A0A8B9FT51</accession>
<dbReference type="PROSITE" id="PS50878">
    <property type="entry name" value="RT_POL"/>
    <property type="match status" value="1"/>
</dbReference>
<evidence type="ECO:0000259" key="1">
    <source>
        <dbReference type="PROSITE" id="PS50878"/>
    </source>
</evidence>
<sequence length="466" mass="53428">MYGMGNYRPVSLTSVPAKILEQILLEGMLRHIKNNKVVGDTQHGFTKGKSCLTNLVAFCDGATELMDRGRAVDVIYLDLCKVFDTVSHDIIFSKLERHLFDRWTTRWKKNWLDGRTQRVVLNGSVSSWRPVTSGVPQGSVLGPVLFNIFVSDMDSGIECALRKFADDTKLCGSVDTLEGRNAIQRDLDTLVRWADADLMKFNHAKCKVLHLDGSNPRHCYRLVGEEIQSSPVEKDLGVWVDEKMNMSRQCALAAQKANRILGCIKRSVTSRWREVILPLSSALMRPHLEYCILFWCPQHKKDMELLEKSQRRATKTFRGLEHLPYEDSLRKLGLFILEKRRLHGDLIAAFQYLKGGYRDAGERLFIRDCSERTRGNGFKLKQGKFRLDMRKKFFTVRVVRHWNELPREVVNSPSLVLLKARLDRALGGMVWYEVSLLMAEGLELDDLKVLSNPNYSMILSTKSLYV</sequence>
<dbReference type="SUPFAM" id="SSF56672">
    <property type="entry name" value="DNA/RNA polymerases"/>
    <property type="match status" value="1"/>
</dbReference>
<dbReference type="Pfam" id="PF00078">
    <property type="entry name" value="RVT_1"/>
    <property type="match status" value="1"/>
</dbReference>
<reference evidence="2" key="1">
    <citation type="submission" date="2025-08" db="UniProtKB">
        <authorList>
            <consortium name="Ensembl"/>
        </authorList>
    </citation>
    <scope>IDENTIFICATION</scope>
</reference>
<proteinExistence type="predicted"/>
<dbReference type="InterPro" id="IPR043502">
    <property type="entry name" value="DNA/RNA_pol_sf"/>
</dbReference>
<organism evidence="2 3">
    <name type="scientific">Amazona collaria</name>
    <name type="common">yellow-billed parrot</name>
    <dbReference type="NCBI Taxonomy" id="241587"/>
    <lineage>
        <taxon>Eukaryota</taxon>
        <taxon>Metazoa</taxon>
        <taxon>Chordata</taxon>
        <taxon>Craniata</taxon>
        <taxon>Vertebrata</taxon>
        <taxon>Euteleostomi</taxon>
        <taxon>Archelosauria</taxon>
        <taxon>Archosauria</taxon>
        <taxon>Dinosauria</taxon>
        <taxon>Saurischia</taxon>
        <taxon>Theropoda</taxon>
        <taxon>Coelurosauria</taxon>
        <taxon>Aves</taxon>
        <taxon>Neognathae</taxon>
        <taxon>Neoaves</taxon>
        <taxon>Telluraves</taxon>
        <taxon>Australaves</taxon>
        <taxon>Psittaciformes</taxon>
        <taxon>Psittacidae</taxon>
        <taxon>Amazona</taxon>
    </lineage>
</organism>
<dbReference type="InterPro" id="IPR000477">
    <property type="entry name" value="RT_dom"/>
</dbReference>
<evidence type="ECO:0000313" key="3">
    <source>
        <dbReference type="Proteomes" id="UP000694522"/>
    </source>
</evidence>
<dbReference type="AlphaFoldDB" id="A0A8B9FT51"/>
<protein>
    <recommendedName>
        <fullName evidence="1">Reverse transcriptase domain-containing protein</fullName>
    </recommendedName>
</protein>
<reference evidence="2" key="2">
    <citation type="submission" date="2025-09" db="UniProtKB">
        <authorList>
            <consortium name="Ensembl"/>
        </authorList>
    </citation>
    <scope>IDENTIFICATION</scope>
</reference>
<dbReference type="CDD" id="cd01650">
    <property type="entry name" value="RT_nLTR_like"/>
    <property type="match status" value="1"/>
</dbReference>
<evidence type="ECO:0000313" key="2">
    <source>
        <dbReference type="Ensembl" id="ENSACOP00000014822.1"/>
    </source>
</evidence>
<feature type="domain" description="Reverse transcriptase" evidence="1">
    <location>
        <begin position="1"/>
        <end position="227"/>
    </location>
</feature>